<dbReference type="CDD" id="cd16442">
    <property type="entry name" value="BPL"/>
    <property type="match status" value="1"/>
</dbReference>
<evidence type="ECO:0000256" key="1">
    <source>
        <dbReference type="ARBA" id="ARBA00022598"/>
    </source>
</evidence>
<keyword evidence="1 3" id="KW-0436">Ligase</keyword>
<protein>
    <submittedName>
        <fullName evidence="3">BirA family biotin operon repressor/biotin-[acetyl-CoA-carboxylase] ligase</fullName>
        <ecNumber evidence="3">6.3.4.15</ecNumber>
    </submittedName>
</protein>
<dbReference type="EC" id="6.3.4.15" evidence="3"/>
<dbReference type="GO" id="GO:0005737">
    <property type="term" value="C:cytoplasm"/>
    <property type="evidence" value="ECO:0007669"/>
    <property type="project" value="TreeGrafter"/>
</dbReference>
<evidence type="ECO:0000259" key="2">
    <source>
        <dbReference type="PROSITE" id="PS51733"/>
    </source>
</evidence>
<dbReference type="InterPro" id="IPR004143">
    <property type="entry name" value="BPL_LPL_catalytic"/>
</dbReference>
<accession>A0A840THS9</accession>
<dbReference type="Proteomes" id="UP000557307">
    <property type="component" value="Unassembled WGS sequence"/>
</dbReference>
<evidence type="ECO:0000313" key="3">
    <source>
        <dbReference type="EMBL" id="MBB5282831.1"/>
    </source>
</evidence>
<dbReference type="InterPro" id="IPR045864">
    <property type="entry name" value="aa-tRNA-synth_II/BPL/LPL"/>
</dbReference>
<dbReference type="RefSeq" id="WP_221307368.1">
    <property type="nucleotide sequence ID" value="NZ_JACHGF010000001.1"/>
</dbReference>
<dbReference type="PANTHER" id="PTHR12835">
    <property type="entry name" value="BIOTIN PROTEIN LIGASE"/>
    <property type="match status" value="1"/>
</dbReference>
<dbReference type="SUPFAM" id="SSF55681">
    <property type="entry name" value="Class II aaRS and biotin synthetases"/>
    <property type="match status" value="1"/>
</dbReference>
<proteinExistence type="predicted"/>
<dbReference type="GO" id="GO:0004077">
    <property type="term" value="F:biotin--[biotin carboxyl-carrier protein] ligase activity"/>
    <property type="evidence" value="ECO:0007669"/>
    <property type="project" value="UniProtKB-EC"/>
</dbReference>
<dbReference type="AlphaFoldDB" id="A0A840THS9"/>
<dbReference type="Pfam" id="PF03099">
    <property type="entry name" value="BPL_LplA_LipB"/>
    <property type="match status" value="1"/>
</dbReference>
<keyword evidence="4" id="KW-1185">Reference proteome</keyword>
<organism evidence="3 4">
    <name type="scientific">Rhabdobacter roseus</name>
    <dbReference type="NCBI Taxonomy" id="1655419"/>
    <lineage>
        <taxon>Bacteria</taxon>
        <taxon>Pseudomonadati</taxon>
        <taxon>Bacteroidota</taxon>
        <taxon>Cytophagia</taxon>
        <taxon>Cytophagales</taxon>
        <taxon>Cytophagaceae</taxon>
        <taxon>Rhabdobacter</taxon>
    </lineage>
</organism>
<feature type="domain" description="BPL/LPL catalytic" evidence="2">
    <location>
        <begin position="1"/>
        <end position="179"/>
    </location>
</feature>
<dbReference type="PROSITE" id="PS51733">
    <property type="entry name" value="BPL_LPL_CATALYTIC"/>
    <property type="match status" value="1"/>
</dbReference>
<name>A0A840THS9_9BACT</name>
<dbReference type="EMBL" id="JACHGF010000001">
    <property type="protein sequence ID" value="MBB5282831.1"/>
    <property type="molecule type" value="Genomic_DNA"/>
</dbReference>
<reference evidence="3 4" key="1">
    <citation type="submission" date="2020-08" db="EMBL/GenBank/DDBJ databases">
        <title>Genomic Encyclopedia of Type Strains, Phase IV (KMG-IV): sequencing the most valuable type-strain genomes for metagenomic binning, comparative biology and taxonomic classification.</title>
        <authorList>
            <person name="Goeker M."/>
        </authorList>
    </citation>
    <scope>NUCLEOTIDE SEQUENCE [LARGE SCALE GENOMIC DNA]</scope>
    <source>
        <strain evidence="3 4">DSM 105074</strain>
    </source>
</reference>
<evidence type="ECO:0000313" key="4">
    <source>
        <dbReference type="Proteomes" id="UP000557307"/>
    </source>
</evidence>
<dbReference type="InterPro" id="IPR004408">
    <property type="entry name" value="Biotin_CoA_COase_ligase"/>
</dbReference>
<comment type="caution">
    <text evidence="3">The sequence shown here is derived from an EMBL/GenBank/DDBJ whole genome shotgun (WGS) entry which is preliminary data.</text>
</comment>
<dbReference type="NCBIfam" id="TIGR00121">
    <property type="entry name" value="birA_ligase"/>
    <property type="match status" value="1"/>
</dbReference>
<dbReference type="PANTHER" id="PTHR12835:SF5">
    <property type="entry name" value="BIOTIN--PROTEIN LIGASE"/>
    <property type="match status" value="1"/>
</dbReference>
<sequence>MFLGKKILYLPTCHSTNDIAAEIVRDATYPEGTLIITDQQTAGRGQRGHAWVTSQGQNFTLSLLLKPTFLRPEASFLLSQAVALGVRNYLQRYLKSVWVKWPNDIYIHDYKAGGILIENTWQGSRLTHSVVGIGLNINQSTFEAPRATSLRLETGQLWSLPAELPWLLQSLEQYYLRLRNGAEAAIREEYMSCLLGYQQARAFRAGDEVLTGTIVGVSTAGRLRVEVVPEGRIREFEVKTIEWIWPAD</sequence>
<dbReference type="Gene3D" id="3.30.930.10">
    <property type="entry name" value="Bira Bifunctional Protein, Domain 2"/>
    <property type="match status" value="1"/>
</dbReference>
<gene>
    <name evidence="3" type="ORF">HNQ92_000952</name>
</gene>